<keyword evidence="5" id="KW-0119">Carbohydrate metabolism</keyword>
<dbReference type="RefSeq" id="WP_040373561.1">
    <property type="nucleotide sequence ID" value="NZ_CP068053.1"/>
</dbReference>
<dbReference type="CDD" id="cd00452">
    <property type="entry name" value="KDPG_aldolase"/>
    <property type="match status" value="1"/>
</dbReference>
<proteinExistence type="inferred from homology"/>
<dbReference type="EC" id="4.1.3.16" evidence="7"/>
<organism evidence="7 8">
    <name type="scientific">Peribacillus psychrosaccharolyticus</name>
    <name type="common">Bacillus psychrosaccharolyticus</name>
    <dbReference type="NCBI Taxonomy" id="1407"/>
    <lineage>
        <taxon>Bacteria</taxon>
        <taxon>Bacillati</taxon>
        <taxon>Bacillota</taxon>
        <taxon>Bacilli</taxon>
        <taxon>Bacillales</taxon>
        <taxon>Bacillaceae</taxon>
        <taxon>Peribacillus</taxon>
    </lineage>
</organism>
<dbReference type="Proteomes" id="UP000595254">
    <property type="component" value="Chromosome"/>
</dbReference>
<evidence type="ECO:0000256" key="6">
    <source>
        <dbReference type="SAM" id="Coils"/>
    </source>
</evidence>
<evidence type="ECO:0000313" key="8">
    <source>
        <dbReference type="Proteomes" id="UP000595254"/>
    </source>
</evidence>
<dbReference type="PANTHER" id="PTHR30246:SF1">
    <property type="entry name" value="2-DEHYDRO-3-DEOXY-6-PHOSPHOGALACTONATE ALDOLASE-RELATED"/>
    <property type="match status" value="1"/>
</dbReference>
<evidence type="ECO:0000256" key="1">
    <source>
        <dbReference type="ARBA" id="ARBA00004761"/>
    </source>
</evidence>
<dbReference type="GO" id="GO:0008700">
    <property type="term" value="F:(R,S)-4-hydroxy-2-oxoglutarate aldolase activity"/>
    <property type="evidence" value="ECO:0007669"/>
    <property type="project" value="UniProtKB-EC"/>
</dbReference>
<keyword evidence="6" id="KW-0175">Coiled coil</keyword>
<evidence type="ECO:0000313" key="7">
    <source>
        <dbReference type="EMBL" id="QQT01858.1"/>
    </source>
</evidence>
<evidence type="ECO:0000256" key="3">
    <source>
        <dbReference type="ARBA" id="ARBA00011233"/>
    </source>
</evidence>
<evidence type="ECO:0000256" key="5">
    <source>
        <dbReference type="ARBA" id="ARBA00023277"/>
    </source>
</evidence>
<dbReference type="SUPFAM" id="SSF51569">
    <property type="entry name" value="Aldolase"/>
    <property type="match status" value="1"/>
</dbReference>
<sequence length="220" mass="23896">MKKLKILQKITDIPLVAVVRANSPEKAIRISEACLEGGIRNIEITFTTPRAEEAITHLNQKHPNMVVGAGTVLDPITARIAIMAGAQFIVSPSFNEDIIKLCHLYQIPYMPGCETITEMVSAMSLGADVIKLFPGSAFGPDYVKAIKGPLPDINLMPTGGVDITNVDQWLNNGCVAVGIGGNLIAPAKDDNYSEITKLAKEYIEKIKQVTNNNILLEELR</sequence>
<evidence type="ECO:0000256" key="4">
    <source>
        <dbReference type="ARBA" id="ARBA00023239"/>
    </source>
</evidence>
<dbReference type="NCBIfam" id="NF005119">
    <property type="entry name" value="PRK06552.1"/>
    <property type="match status" value="1"/>
</dbReference>
<dbReference type="PANTHER" id="PTHR30246">
    <property type="entry name" value="2-KETO-3-DEOXY-6-PHOSPHOGLUCONATE ALDOLASE"/>
    <property type="match status" value="1"/>
</dbReference>
<dbReference type="AlphaFoldDB" id="A0A974S1U6"/>
<dbReference type="EMBL" id="CP068053">
    <property type="protein sequence ID" value="QQT01858.1"/>
    <property type="molecule type" value="Genomic_DNA"/>
</dbReference>
<comment type="subunit">
    <text evidence="3">Homotrimer.</text>
</comment>
<protein>
    <submittedName>
        <fullName evidence="7">Bifunctional 2-keto-4-hydroxyglutarate aldolase/2-keto-3-deoxy-6-phosphogluconate aldolase</fullName>
        <ecNumber evidence="7">4.1.2.14</ecNumber>
        <ecNumber evidence="7">4.1.3.16</ecNumber>
    </submittedName>
</protein>
<name>A0A974S1U6_PERPY</name>
<accession>A0A974S1U6</accession>
<comment type="similarity">
    <text evidence="2">Belongs to the KHG/KDPG aldolase family.</text>
</comment>
<gene>
    <name evidence="7" type="ORF">I6J18_08445</name>
</gene>
<feature type="coiled-coil region" evidence="6">
    <location>
        <begin position="192"/>
        <end position="219"/>
    </location>
</feature>
<dbReference type="KEGG" id="ppsr:I6J18_08445"/>
<dbReference type="Pfam" id="PF01081">
    <property type="entry name" value="Aldolase"/>
    <property type="match status" value="1"/>
</dbReference>
<keyword evidence="4 7" id="KW-0456">Lyase</keyword>
<dbReference type="InterPro" id="IPR000887">
    <property type="entry name" value="Aldlse_KDPG_KHG"/>
</dbReference>
<dbReference type="NCBIfam" id="TIGR01182">
    <property type="entry name" value="eda"/>
    <property type="match status" value="1"/>
</dbReference>
<dbReference type="Gene3D" id="3.20.20.70">
    <property type="entry name" value="Aldolase class I"/>
    <property type="match status" value="1"/>
</dbReference>
<keyword evidence="8" id="KW-1185">Reference proteome</keyword>
<evidence type="ECO:0000256" key="2">
    <source>
        <dbReference type="ARBA" id="ARBA00006906"/>
    </source>
</evidence>
<comment type="pathway">
    <text evidence="1">Carbohydrate acid metabolism.</text>
</comment>
<reference evidence="7 8" key="1">
    <citation type="submission" date="2021-01" db="EMBL/GenBank/DDBJ databases">
        <title>FDA dAtabase for Regulatory Grade micrObial Sequences (FDA-ARGOS): Supporting development and validation of Infectious Disease Dx tests.</title>
        <authorList>
            <person name="Nelson B."/>
            <person name="Plummer A."/>
            <person name="Tallon L."/>
            <person name="Sadzewicz L."/>
            <person name="Zhao X."/>
            <person name="Boylan J."/>
            <person name="Ott S."/>
            <person name="Bowen H."/>
            <person name="Vavikolanu K."/>
            <person name="Mehta A."/>
            <person name="Aluvathingal J."/>
            <person name="Nadendla S."/>
            <person name="Myers T."/>
            <person name="Yan Y."/>
            <person name="Sichtig H."/>
        </authorList>
    </citation>
    <scope>NUCLEOTIDE SEQUENCE [LARGE SCALE GENOMIC DNA]</scope>
    <source>
        <strain evidence="7 8">FDAARGOS_1161</strain>
    </source>
</reference>
<dbReference type="EC" id="4.1.2.14" evidence="7"/>
<dbReference type="InterPro" id="IPR013785">
    <property type="entry name" value="Aldolase_TIM"/>
</dbReference>
<dbReference type="GO" id="GO:0008675">
    <property type="term" value="F:2-dehydro-3-deoxy-phosphogluconate aldolase activity"/>
    <property type="evidence" value="ECO:0007669"/>
    <property type="project" value="UniProtKB-EC"/>
</dbReference>